<evidence type="ECO:0000259" key="12">
    <source>
        <dbReference type="Pfam" id="PF01225"/>
    </source>
</evidence>
<dbReference type="InterPro" id="IPR036615">
    <property type="entry name" value="Mur_ligase_C_dom_sf"/>
</dbReference>
<keyword evidence="5 10" id="KW-0067">ATP-binding</keyword>
<comment type="pathway">
    <text evidence="10 11">Cell wall biogenesis; peptidoglycan biosynthesis.</text>
</comment>
<keyword evidence="8 10" id="KW-0131">Cell cycle</keyword>
<dbReference type="EC" id="6.3.2.10" evidence="10 11"/>
<dbReference type="PANTHER" id="PTHR43024">
    <property type="entry name" value="UDP-N-ACETYLMURAMOYL-TRIPEPTIDE--D-ALANYL-D-ALANINE LIGASE"/>
    <property type="match status" value="1"/>
</dbReference>
<evidence type="ECO:0000313" key="16">
    <source>
        <dbReference type="Proteomes" id="UP000760480"/>
    </source>
</evidence>
<dbReference type="RefSeq" id="WP_169247697.1">
    <property type="nucleotide sequence ID" value="NZ_SPMZ01000012.1"/>
</dbReference>
<dbReference type="InterPro" id="IPR005863">
    <property type="entry name" value="UDP-N-AcMur_synth"/>
</dbReference>
<dbReference type="EMBL" id="SPMZ01000012">
    <property type="protein sequence ID" value="NMQ18435.1"/>
    <property type="molecule type" value="Genomic_DNA"/>
</dbReference>
<dbReference type="SUPFAM" id="SSF53244">
    <property type="entry name" value="MurD-like peptide ligases, peptide-binding domain"/>
    <property type="match status" value="1"/>
</dbReference>
<dbReference type="InterPro" id="IPR035911">
    <property type="entry name" value="MurE/MurF_N"/>
</dbReference>
<comment type="function">
    <text evidence="10 11">Involved in cell wall formation. Catalyzes the final step in the synthesis of UDP-N-acetylmuramoyl-pentapeptide, the precursor of murein.</text>
</comment>
<feature type="domain" description="Mur ligase central" evidence="14">
    <location>
        <begin position="111"/>
        <end position="293"/>
    </location>
</feature>
<comment type="subcellular location">
    <subcellularLocation>
        <location evidence="10 11">Cytoplasm</location>
    </subcellularLocation>
</comment>
<evidence type="ECO:0000256" key="6">
    <source>
        <dbReference type="ARBA" id="ARBA00022960"/>
    </source>
</evidence>
<evidence type="ECO:0000256" key="3">
    <source>
        <dbReference type="ARBA" id="ARBA00022618"/>
    </source>
</evidence>
<sequence length="464" mass="48859">MSDPFSPLSLREAARLLEAEVSPGVDGVFATVGTDSRRLPADALFVALSGPNFDGHEFIAAARQQGARAALVSRWVADPLPQLRVADTRLALGRLAASWRTRFTGPLIALTGSNGKTTLKEMLAAILRRRGSTLATEGNLNNDIGVPLTLLRLNAEHGYAVIEMGANHHGEIAYLTGLARPDVAIVNNAGPCHLEGFGDVAGVARAKGEIFQGLSATGVAIVNRDDPHADDWIGLNPGRRIVDFGLDRPAAVSARVLDAAINRFHLIVPAGETEICLPLPGRHNIRNALAAAAGALAAGATLDDIRQGLESLHDVGGRLQRLRGRHGGTVIHDAYNANPASLAAALHTVGAGPGRKWLVLGDMRELGPVASELHAQSGQEARTTGFERLYALGEHSRAAAAAFGEGGQHFTDLEALMDALSRDLKRSAESPTILIKGSRGMRMERVVAVLAEPEETGAKPEGQG</sequence>
<keyword evidence="7 10" id="KW-0573">Peptidoglycan synthesis</keyword>
<feature type="binding site" evidence="10">
    <location>
        <begin position="112"/>
        <end position="118"/>
    </location>
    <ligand>
        <name>ATP</name>
        <dbReference type="ChEBI" id="CHEBI:30616"/>
    </ligand>
</feature>
<keyword evidence="4 10" id="KW-0547">Nucleotide-binding</keyword>
<dbReference type="Pfam" id="PF02875">
    <property type="entry name" value="Mur_ligase_C"/>
    <property type="match status" value="1"/>
</dbReference>
<name>A0ABX1TKJ9_9GAMM</name>
<dbReference type="InterPro" id="IPR000713">
    <property type="entry name" value="Mur_ligase_N"/>
</dbReference>
<evidence type="ECO:0000313" key="15">
    <source>
        <dbReference type="EMBL" id="NMQ18435.1"/>
    </source>
</evidence>
<evidence type="ECO:0000256" key="4">
    <source>
        <dbReference type="ARBA" id="ARBA00022741"/>
    </source>
</evidence>
<keyword evidence="2 10" id="KW-0436">Ligase</keyword>
<dbReference type="SUPFAM" id="SSF53623">
    <property type="entry name" value="MurD-like peptide ligases, catalytic domain"/>
    <property type="match status" value="1"/>
</dbReference>
<protein>
    <recommendedName>
        <fullName evidence="10 11">UDP-N-acetylmuramoyl-tripeptide--D-alanyl-D-alanine ligase</fullName>
        <ecNumber evidence="10 11">6.3.2.10</ecNumber>
    </recommendedName>
    <alternativeName>
        <fullName evidence="10">D-alanyl-D-alanine-adding enzyme</fullName>
    </alternativeName>
</protein>
<evidence type="ECO:0000259" key="13">
    <source>
        <dbReference type="Pfam" id="PF02875"/>
    </source>
</evidence>
<accession>A0ABX1TKJ9</accession>
<dbReference type="InterPro" id="IPR013221">
    <property type="entry name" value="Mur_ligase_cen"/>
</dbReference>
<comment type="catalytic activity">
    <reaction evidence="10 11">
        <text>D-alanyl-D-alanine + UDP-N-acetyl-alpha-D-muramoyl-L-alanyl-gamma-D-glutamyl-meso-2,6-diaminopimelate + ATP = UDP-N-acetyl-alpha-D-muramoyl-L-alanyl-gamma-D-glutamyl-meso-2,6-diaminopimeloyl-D-alanyl-D-alanine + ADP + phosphate + H(+)</text>
        <dbReference type="Rhea" id="RHEA:28374"/>
        <dbReference type="ChEBI" id="CHEBI:15378"/>
        <dbReference type="ChEBI" id="CHEBI:30616"/>
        <dbReference type="ChEBI" id="CHEBI:43474"/>
        <dbReference type="ChEBI" id="CHEBI:57822"/>
        <dbReference type="ChEBI" id="CHEBI:61386"/>
        <dbReference type="ChEBI" id="CHEBI:83905"/>
        <dbReference type="ChEBI" id="CHEBI:456216"/>
        <dbReference type="EC" id="6.3.2.10"/>
    </reaction>
</comment>
<dbReference type="Pfam" id="PF08245">
    <property type="entry name" value="Mur_ligase_M"/>
    <property type="match status" value="1"/>
</dbReference>
<evidence type="ECO:0000256" key="11">
    <source>
        <dbReference type="RuleBase" id="RU004136"/>
    </source>
</evidence>
<dbReference type="NCBIfam" id="TIGR01143">
    <property type="entry name" value="murF"/>
    <property type="match status" value="1"/>
</dbReference>
<keyword evidence="6 10" id="KW-0133">Cell shape</keyword>
<evidence type="ECO:0000256" key="5">
    <source>
        <dbReference type="ARBA" id="ARBA00022840"/>
    </source>
</evidence>
<organism evidence="15 16">
    <name type="scientific">Candidatus Competibacter phosphatis</name>
    <dbReference type="NCBI Taxonomy" id="221280"/>
    <lineage>
        <taxon>Bacteria</taxon>
        <taxon>Pseudomonadati</taxon>
        <taxon>Pseudomonadota</taxon>
        <taxon>Gammaproteobacteria</taxon>
        <taxon>Candidatus Competibacteraceae</taxon>
        <taxon>Candidatus Competibacter</taxon>
    </lineage>
</organism>
<keyword evidence="16" id="KW-1185">Reference proteome</keyword>
<proteinExistence type="inferred from homology"/>
<comment type="similarity">
    <text evidence="10">Belongs to the MurCDEF family. MurF subfamily.</text>
</comment>
<dbReference type="Gene3D" id="3.40.1390.10">
    <property type="entry name" value="MurE/MurF, N-terminal domain"/>
    <property type="match status" value="1"/>
</dbReference>
<feature type="domain" description="Mur ligase C-terminal" evidence="13">
    <location>
        <begin position="317"/>
        <end position="439"/>
    </location>
</feature>
<keyword evidence="1 10" id="KW-0963">Cytoplasm</keyword>
<dbReference type="PANTHER" id="PTHR43024:SF1">
    <property type="entry name" value="UDP-N-ACETYLMURAMOYL-TRIPEPTIDE--D-ALANYL-D-ALANINE LIGASE"/>
    <property type="match status" value="1"/>
</dbReference>
<dbReference type="GO" id="GO:0016874">
    <property type="term" value="F:ligase activity"/>
    <property type="evidence" value="ECO:0007669"/>
    <property type="project" value="UniProtKB-KW"/>
</dbReference>
<dbReference type="SUPFAM" id="SSF63418">
    <property type="entry name" value="MurE/MurF N-terminal domain"/>
    <property type="match status" value="1"/>
</dbReference>
<dbReference type="Proteomes" id="UP000760480">
    <property type="component" value="Unassembled WGS sequence"/>
</dbReference>
<evidence type="ECO:0000259" key="14">
    <source>
        <dbReference type="Pfam" id="PF08245"/>
    </source>
</evidence>
<evidence type="ECO:0000256" key="10">
    <source>
        <dbReference type="HAMAP-Rule" id="MF_02019"/>
    </source>
</evidence>
<evidence type="ECO:0000256" key="8">
    <source>
        <dbReference type="ARBA" id="ARBA00023306"/>
    </source>
</evidence>
<gene>
    <name evidence="10" type="primary">murF</name>
    <name evidence="15" type="ORF">E4P82_04020</name>
</gene>
<dbReference type="InterPro" id="IPR051046">
    <property type="entry name" value="MurCDEF_CellWall_CoF430Synth"/>
</dbReference>
<dbReference type="InterPro" id="IPR004101">
    <property type="entry name" value="Mur_ligase_C"/>
</dbReference>
<comment type="caution">
    <text evidence="15">The sequence shown here is derived from an EMBL/GenBank/DDBJ whole genome shotgun (WGS) entry which is preliminary data.</text>
</comment>
<dbReference type="InterPro" id="IPR036565">
    <property type="entry name" value="Mur-like_cat_sf"/>
</dbReference>
<feature type="domain" description="Mur ligase N-terminal catalytic" evidence="12">
    <location>
        <begin position="31"/>
        <end position="98"/>
    </location>
</feature>
<evidence type="ECO:0000256" key="7">
    <source>
        <dbReference type="ARBA" id="ARBA00022984"/>
    </source>
</evidence>
<dbReference type="Gene3D" id="3.90.190.20">
    <property type="entry name" value="Mur ligase, C-terminal domain"/>
    <property type="match status" value="1"/>
</dbReference>
<dbReference type="Pfam" id="PF01225">
    <property type="entry name" value="Mur_ligase"/>
    <property type="match status" value="1"/>
</dbReference>
<keyword evidence="3 10" id="KW-0132">Cell division</keyword>
<dbReference type="Gene3D" id="3.40.1190.10">
    <property type="entry name" value="Mur-like, catalytic domain"/>
    <property type="match status" value="1"/>
</dbReference>
<dbReference type="HAMAP" id="MF_02019">
    <property type="entry name" value="MurF"/>
    <property type="match status" value="1"/>
</dbReference>
<keyword evidence="9 10" id="KW-0961">Cell wall biogenesis/degradation</keyword>
<evidence type="ECO:0000256" key="1">
    <source>
        <dbReference type="ARBA" id="ARBA00022490"/>
    </source>
</evidence>
<evidence type="ECO:0000256" key="2">
    <source>
        <dbReference type="ARBA" id="ARBA00022598"/>
    </source>
</evidence>
<evidence type="ECO:0000256" key="9">
    <source>
        <dbReference type="ARBA" id="ARBA00023316"/>
    </source>
</evidence>
<reference evidence="15 16" key="1">
    <citation type="submission" date="2019-03" db="EMBL/GenBank/DDBJ databases">
        <title>Metabolic reconstructions from genomes of highly enriched 'Candidatus Accumulibacter' and 'Candidatus Competibacter' bioreactor populations.</title>
        <authorList>
            <person name="Annavajhala M.K."/>
            <person name="Welles L."/>
            <person name="Abbas B."/>
            <person name="Sorokin D."/>
            <person name="Park H."/>
            <person name="Van Loosdrecht M."/>
            <person name="Chandran K."/>
        </authorList>
    </citation>
    <scope>NUCLEOTIDE SEQUENCE [LARGE SCALE GENOMIC DNA]</scope>
    <source>
        <strain evidence="15 16">SBR_G</strain>
    </source>
</reference>